<sequence>MEGSIRLHWHHERAWCGRGGTLKFLFYFRAGDLRSHFACGVKRTLWERRSVHERRGSDSWASGPRICAVSQFKCGQPQRRVPCLPRTATPRVGERV</sequence>
<dbReference type="AlphaFoldDB" id="A0AAW2W607"/>
<protein>
    <submittedName>
        <fullName evidence="1">Uncharacterized protein</fullName>
    </submittedName>
</protein>
<comment type="caution">
    <text evidence="1">The sequence shown here is derived from an EMBL/GenBank/DDBJ whole genome shotgun (WGS) entry which is preliminary data.</text>
</comment>
<name>A0AAW2W607_SESRA</name>
<proteinExistence type="predicted"/>
<gene>
    <name evidence="1" type="ORF">Sradi_0264900</name>
</gene>
<evidence type="ECO:0000313" key="1">
    <source>
        <dbReference type="EMBL" id="KAL0435570.1"/>
    </source>
</evidence>
<reference evidence="1" key="1">
    <citation type="submission" date="2020-06" db="EMBL/GenBank/DDBJ databases">
        <authorList>
            <person name="Li T."/>
            <person name="Hu X."/>
            <person name="Zhang T."/>
            <person name="Song X."/>
            <person name="Zhang H."/>
            <person name="Dai N."/>
            <person name="Sheng W."/>
            <person name="Hou X."/>
            <person name="Wei L."/>
        </authorList>
    </citation>
    <scope>NUCLEOTIDE SEQUENCE</scope>
    <source>
        <strain evidence="1">G02</strain>
        <tissue evidence="1">Leaf</tissue>
    </source>
</reference>
<organism evidence="1">
    <name type="scientific">Sesamum radiatum</name>
    <name type="common">Black benniseed</name>
    <dbReference type="NCBI Taxonomy" id="300843"/>
    <lineage>
        <taxon>Eukaryota</taxon>
        <taxon>Viridiplantae</taxon>
        <taxon>Streptophyta</taxon>
        <taxon>Embryophyta</taxon>
        <taxon>Tracheophyta</taxon>
        <taxon>Spermatophyta</taxon>
        <taxon>Magnoliopsida</taxon>
        <taxon>eudicotyledons</taxon>
        <taxon>Gunneridae</taxon>
        <taxon>Pentapetalae</taxon>
        <taxon>asterids</taxon>
        <taxon>lamiids</taxon>
        <taxon>Lamiales</taxon>
        <taxon>Pedaliaceae</taxon>
        <taxon>Sesamum</taxon>
    </lineage>
</organism>
<accession>A0AAW2W607</accession>
<dbReference type="EMBL" id="JACGWJ010000002">
    <property type="protein sequence ID" value="KAL0435570.1"/>
    <property type="molecule type" value="Genomic_DNA"/>
</dbReference>
<reference evidence="1" key="2">
    <citation type="journal article" date="2024" name="Plant">
        <title>Genomic evolution and insights into agronomic trait innovations of Sesamum species.</title>
        <authorList>
            <person name="Miao H."/>
            <person name="Wang L."/>
            <person name="Qu L."/>
            <person name="Liu H."/>
            <person name="Sun Y."/>
            <person name="Le M."/>
            <person name="Wang Q."/>
            <person name="Wei S."/>
            <person name="Zheng Y."/>
            <person name="Lin W."/>
            <person name="Duan Y."/>
            <person name="Cao H."/>
            <person name="Xiong S."/>
            <person name="Wang X."/>
            <person name="Wei L."/>
            <person name="Li C."/>
            <person name="Ma Q."/>
            <person name="Ju M."/>
            <person name="Zhao R."/>
            <person name="Li G."/>
            <person name="Mu C."/>
            <person name="Tian Q."/>
            <person name="Mei H."/>
            <person name="Zhang T."/>
            <person name="Gao T."/>
            <person name="Zhang H."/>
        </authorList>
    </citation>
    <scope>NUCLEOTIDE SEQUENCE</scope>
    <source>
        <strain evidence="1">G02</strain>
    </source>
</reference>